<dbReference type="OrthoDB" id="10261634at2759"/>
<protein>
    <submittedName>
        <fullName evidence="8">TPT domain-containing protein</fullName>
    </submittedName>
</protein>
<dbReference type="InterPro" id="IPR004853">
    <property type="entry name" value="Sugar_P_trans_dom"/>
</dbReference>
<comment type="subcellular location">
    <subcellularLocation>
        <location evidence="1">Membrane</location>
        <topology evidence="1">Multi-pass membrane protein</topology>
    </subcellularLocation>
</comment>
<dbReference type="GO" id="GO:0016020">
    <property type="term" value="C:membrane"/>
    <property type="evidence" value="ECO:0007669"/>
    <property type="project" value="UniProtKB-SubCell"/>
</dbReference>
<evidence type="ECO:0000256" key="4">
    <source>
        <dbReference type="ARBA" id="ARBA00023136"/>
    </source>
</evidence>
<accession>A0A8H6YXP8</accession>
<feature type="region of interest" description="Disordered" evidence="5">
    <location>
        <begin position="1"/>
        <end position="21"/>
    </location>
</feature>
<keyword evidence="4 6" id="KW-0472">Membrane</keyword>
<dbReference type="EMBL" id="JACAZH010000006">
    <property type="protein sequence ID" value="KAF7366721.1"/>
    <property type="molecule type" value="Genomic_DNA"/>
</dbReference>
<name>A0A8H6YXP8_9AGAR</name>
<evidence type="ECO:0000259" key="7">
    <source>
        <dbReference type="Pfam" id="PF03151"/>
    </source>
</evidence>
<evidence type="ECO:0000256" key="5">
    <source>
        <dbReference type="SAM" id="MobiDB-lite"/>
    </source>
</evidence>
<feature type="transmembrane region" description="Helical" evidence="6">
    <location>
        <begin position="197"/>
        <end position="215"/>
    </location>
</feature>
<evidence type="ECO:0000256" key="6">
    <source>
        <dbReference type="SAM" id="Phobius"/>
    </source>
</evidence>
<sequence length="473" mass="51540">MSWSSESQAATGGASRRFPMSRPLLPGPLDAGHQCFYLDLSLASNASEAPMQALRLSTLPLLHEPTQRINLRTDMALASYRKDLRIQGDNYGVALRKASMRTSSLRLSSASLHQRAYHQEPYPASFNFSASPSSSPTELLLPPFFDAPASPKLKHALVPIPAVIPESPSFWLVMYFCFNLGLTLYNKGVLVSFPFPYTLSALHALFGTIGGTLLAHRGCFAPSRLDLGGIMTLMAFSILYAINIVVSNISLQLVTVPFHQVVRAATPIFTILFSGLLFGTQSSHSKKISLLPVVAGVGLATFGDYYFSYTGFFLTLLGTILAALKTIFTNVLQTPTELPSPRSRLYFSNPFDLLFFLSPLALVHCVLLAHFTGELNRVRDFSLHEMSSLKLIALLLNGCIAFGLNVVSFSANRRVGALGMTVAANVKQVLTIVFAVVIFKITITSLNAVGIVLTLVGGAWYAWIELLEKQRGV</sequence>
<proteinExistence type="predicted"/>
<dbReference type="PANTHER" id="PTHR11132">
    <property type="entry name" value="SOLUTE CARRIER FAMILY 35"/>
    <property type="match status" value="1"/>
</dbReference>
<keyword evidence="2 6" id="KW-0812">Transmembrane</keyword>
<dbReference type="Proteomes" id="UP000623467">
    <property type="component" value="Unassembled WGS sequence"/>
</dbReference>
<gene>
    <name evidence="8" type="ORF">MSAN_00930200</name>
</gene>
<evidence type="ECO:0000256" key="2">
    <source>
        <dbReference type="ARBA" id="ARBA00022692"/>
    </source>
</evidence>
<evidence type="ECO:0000313" key="9">
    <source>
        <dbReference type="Proteomes" id="UP000623467"/>
    </source>
</evidence>
<evidence type="ECO:0000256" key="1">
    <source>
        <dbReference type="ARBA" id="ARBA00004141"/>
    </source>
</evidence>
<feature type="transmembrane region" description="Helical" evidence="6">
    <location>
        <begin position="313"/>
        <end position="332"/>
    </location>
</feature>
<dbReference type="AlphaFoldDB" id="A0A8H6YXP8"/>
<feature type="compositionally biased region" description="Polar residues" evidence="5">
    <location>
        <begin position="1"/>
        <end position="10"/>
    </location>
</feature>
<evidence type="ECO:0000256" key="3">
    <source>
        <dbReference type="ARBA" id="ARBA00022989"/>
    </source>
</evidence>
<feature type="transmembrane region" description="Helical" evidence="6">
    <location>
        <begin position="258"/>
        <end position="278"/>
    </location>
</feature>
<evidence type="ECO:0000313" key="8">
    <source>
        <dbReference type="EMBL" id="KAF7366721.1"/>
    </source>
</evidence>
<feature type="transmembrane region" description="Helical" evidence="6">
    <location>
        <begin position="353"/>
        <end position="371"/>
    </location>
</feature>
<feature type="transmembrane region" description="Helical" evidence="6">
    <location>
        <begin position="418"/>
        <end position="439"/>
    </location>
</feature>
<feature type="transmembrane region" description="Helical" evidence="6">
    <location>
        <begin position="445"/>
        <end position="464"/>
    </location>
</feature>
<keyword evidence="3 6" id="KW-1133">Transmembrane helix</keyword>
<feature type="domain" description="Sugar phosphate transporter" evidence="7">
    <location>
        <begin position="171"/>
        <end position="461"/>
    </location>
</feature>
<reference evidence="8" key="1">
    <citation type="submission" date="2020-05" db="EMBL/GenBank/DDBJ databases">
        <title>Mycena genomes resolve the evolution of fungal bioluminescence.</title>
        <authorList>
            <person name="Tsai I.J."/>
        </authorList>
    </citation>
    <scope>NUCLEOTIDE SEQUENCE</scope>
    <source>
        <strain evidence="8">160909Yilan</strain>
    </source>
</reference>
<keyword evidence="9" id="KW-1185">Reference proteome</keyword>
<dbReference type="Pfam" id="PF03151">
    <property type="entry name" value="TPT"/>
    <property type="match status" value="1"/>
</dbReference>
<organism evidence="8 9">
    <name type="scientific">Mycena sanguinolenta</name>
    <dbReference type="NCBI Taxonomy" id="230812"/>
    <lineage>
        <taxon>Eukaryota</taxon>
        <taxon>Fungi</taxon>
        <taxon>Dikarya</taxon>
        <taxon>Basidiomycota</taxon>
        <taxon>Agaricomycotina</taxon>
        <taxon>Agaricomycetes</taxon>
        <taxon>Agaricomycetidae</taxon>
        <taxon>Agaricales</taxon>
        <taxon>Marasmiineae</taxon>
        <taxon>Mycenaceae</taxon>
        <taxon>Mycena</taxon>
    </lineage>
</organism>
<comment type="caution">
    <text evidence="8">The sequence shown here is derived from an EMBL/GenBank/DDBJ whole genome shotgun (WGS) entry which is preliminary data.</text>
</comment>
<feature type="transmembrane region" description="Helical" evidence="6">
    <location>
        <begin position="169"/>
        <end position="185"/>
    </location>
</feature>
<dbReference type="InterPro" id="IPR050186">
    <property type="entry name" value="TPT_transporter"/>
</dbReference>
<feature type="transmembrane region" description="Helical" evidence="6">
    <location>
        <begin position="391"/>
        <end position="411"/>
    </location>
</feature>
<feature type="transmembrane region" description="Helical" evidence="6">
    <location>
        <begin position="227"/>
        <end position="246"/>
    </location>
</feature>